<evidence type="ECO:0000256" key="1">
    <source>
        <dbReference type="SAM" id="MobiDB-lite"/>
    </source>
</evidence>
<feature type="region of interest" description="Disordered" evidence="1">
    <location>
        <begin position="1"/>
        <end position="41"/>
    </location>
</feature>
<dbReference type="OrthoDB" id="2204392at2759"/>
<dbReference type="Proteomes" id="UP000054107">
    <property type="component" value="Unassembled WGS sequence"/>
</dbReference>
<protein>
    <submittedName>
        <fullName evidence="2">Uncharacterized protein</fullName>
    </submittedName>
</protein>
<gene>
    <name evidence="2" type="primary">PARPA_06436.1 scaffold 22593</name>
</gene>
<evidence type="ECO:0000313" key="3">
    <source>
        <dbReference type="Proteomes" id="UP000054107"/>
    </source>
</evidence>
<dbReference type="AlphaFoldDB" id="A0A0B7N531"/>
<accession>A0A0B7N531</accession>
<proteinExistence type="predicted"/>
<evidence type="ECO:0000313" key="2">
    <source>
        <dbReference type="EMBL" id="CEP12472.1"/>
    </source>
</evidence>
<organism evidence="2 3">
    <name type="scientific">Parasitella parasitica</name>
    <dbReference type="NCBI Taxonomy" id="35722"/>
    <lineage>
        <taxon>Eukaryota</taxon>
        <taxon>Fungi</taxon>
        <taxon>Fungi incertae sedis</taxon>
        <taxon>Mucoromycota</taxon>
        <taxon>Mucoromycotina</taxon>
        <taxon>Mucoromycetes</taxon>
        <taxon>Mucorales</taxon>
        <taxon>Mucorineae</taxon>
        <taxon>Mucoraceae</taxon>
        <taxon>Parasitella</taxon>
    </lineage>
</organism>
<sequence>MATNNGISASRYAPGNQEGALPGQEEGGREGGQDPIDLSDLRGHAVPMSSVDNMSQHDGESVREMFLGAKSQYDGLVHYFSSQRQEWIDNMNARLSQAQMIAQSLEHLHPQNRIVLQGIIQERQQLAEEDRAKVEHFDSNVEATRQEIWNTLVGILHAGPGGVMNDLVHEFGWPTLEACQDLGLPMDYQYMITGTYNASTITR</sequence>
<dbReference type="EMBL" id="LN727992">
    <property type="protein sequence ID" value="CEP12472.1"/>
    <property type="molecule type" value="Genomic_DNA"/>
</dbReference>
<name>A0A0B7N531_9FUNG</name>
<keyword evidence="3" id="KW-1185">Reference proteome</keyword>
<feature type="non-terminal residue" evidence="2">
    <location>
        <position position="203"/>
    </location>
</feature>
<reference evidence="2 3" key="1">
    <citation type="submission" date="2014-09" db="EMBL/GenBank/DDBJ databases">
        <authorList>
            <person name="Ellenberger Sabrina"/>
        </authorList>
    </citation>
    <scope>NUCLEOTIDE SEQUENCE [LARGE SCALE GENOMIC DNA]</scope>
    <source>
        <strain evidence="2 3">CBS 412.66</strain>
    </source>
</reference>